<dbReference type="SUPFAM" id="SSF51101">
    <property type="entry name" value="Mannose-binding lectins"/>
    <property type="match status" value="1"/>
</dbReference>
<dbReference type="EMBL" id="PPTA01000004">
    <property type="protein sequence ID" value="TFB04218.1"/>
    <property type="molecule type" value="Genomic_DNA"/>
</dbReference>
<organism evidence="1 2">
    <name type="scientific">Trichoderma ghanense</name>
    <dbReference type="NCBI Taxonomy" id="65468"/>
    <lineage>
        <taxon>Eukaryota</taxon>
        <taxon>Fungi</taxon>
        <taxon>Dikarya</taxon>
        <taxon>Ascomycota</taxon>
        <taxon>Pezizomycotina</taxon>
        <taxon>Sordariomycetes</taxon>
        <taxon>Hypocreomycetidae</taxon>
        <taxon>Hypocreales</taxon>
        <taxon>Hypocreaceae</taxon>
        <taxon>Trichoderma</taxon>
    </lineage>
</organism>
<reference evidence="1 2" key="1">
    <citation type="submission" date="2018-01" db="EMBL/GenBank/DDBJ databases">
        <title>Genome characterization of the sugarcane-associated fungus Trichoderma ghanense CCMA-1212 and their application in lignocelulose bioconversion.</title>
        <authorList>
            <person name="Steindorff A.S."/>
            <person name="Mendes T.D."/>
            <person name="Vilela E.S.D."/>
            <person name="Rodrigues D.S."/>
            <person name="Formighieri E.F."/>
            <person name="Melo I.S."/>
            <person name="Favaro L.C.L."/>
        </authorList>
    </citation>
    <scope>NUCLEOTIDE SEQUENCE [LARGE SCALE GENOMIC DNA]</scope>
    <source>
        <strain evidence="1 2">CCMA-1212</strain>
    </source>
</reference>
<dbReference type="GeneID" id="300575894"/>
<comment type="caution">
    <text evidence="1">The sequence shown here is derived from an EMBL/GenBank/DDBJ whole genome shotgun (WGS) entry which is preliminary data.</text>
</comment>
<keyword evidence="2" id="KW-1185">Reference proteome</keyword>
<evidence type="ECO:0008006" key="3">
    <source>
        <dbReference type="Google" id="ProtNLM"/>
    </source>
</evidence>
<dbReference type="InterPro" id="IPR036404">
    <property type="entry name" value="Jacalin-like_lectin_dom_sf"/>
</dbReference>
<gene>
    <name evidence="1" type="ORF">CCMA1212_004128</name>
</gene>
<dbReference type="RefSeq" id="XP_073560419.1">
    <property type="nucleotide sequence ID" value="XM_073701444.1"/>
</dbReference>
<name>A0ABY2H7L1_9HYPO</name>
<dbReference type="Proteomes" id="UP001642720">
    <property type="component" value="Unassembled WGS sequence"/>
</dbReference>
<sequence length="571" mass="64405">MPGKRFSYGLKPCALCHFDIAPGDEILIGTTLCYQRLKWNPEDPHVQLVLRNSIRISALREARYPALGGFTCYHVGCLEVAGLEDGPQLIRFVDAMKYQRLPSLLQKVLRRRQLLTCLSTELSEHFALQGTNLPLELWHKVAAHLLPHYAAANARSLWRRTEPEVVRLTEEVWCKYLEFEGIRYVARLSNTPSDGCWELAYRPSGETIKYLFTRENHFGVMDLRFSAMPNLRQVEETPGIWWRRACITDADVALRARSDGLKFRYFIGTPRDIVACNIPLPDGVRLANLAIPSPKKLPAYMSSLVFNQPSVTGYSVLWADSVVTIYAHHGIEDWRCYQSATTTGTWLHMPVDPGEVITEIWGRPGDVPRQRGLGFKTNLGRIFFAGAYCACFYRRPGLWSLLARPGQSRVFFGDSDSGITLLAFEDPRPMGPNLPFSPPPPSVEPPVRCLGHHFYSNHCLTGLVRVTPCRAGDRPGLTGMLLHYSNGHRESVGQVRLDCLCLPISLQDRTSWYLAFKAAAGGKFFYLAAIMATPPSPDSGFEKVVQLFFEGTLEWYWSSLDCHVLYNGTGW</sequence>
<evidence type="ECO:0000313" key="1">
    <source>
        <dbReference type="EMBL" id="TFB04218.1"/>
    </source>
</evidence>
<accession>A0ABY2H7L1</accession>
<protein>
    <recommendedName>
        <fullName evidence="3">F-box domain-containing protein</fullName>
    </recommendedName>
</protein>
<proteinExistence type="predicted"/>
<evidence type="ECO:0000313" key="2">
    <source>
        <dbReference type="Proteomes" id="UP001642720"/>
    </source>
</evidence>